<dbReference type="HOGENOM" id="CLU_2641412_0_0_1"/>
<evidence type="ECO:0000313" key="2">
    <source>
        <dbReference type="Proteomes" id="UP000017836"/>
    </source>
</evidence>
<reference evidence="2" key="1">
    <citation type="journal article" date="2013" name="Science">
        <title>The Amborella genome and the evolution of flowering plants.</title>
        <authorList>
            <consortium name="Amborella Genome Project"/>
        </authorList>
    </citation>
    <scope>NUCLEOTIDE SEQUENCE [LARGE SCALE GENOMIC DNA]</scope>
</reference>
<proteinExistence type="predicted"/>
<dbReference type="AlphaFoldDB" id="W1PKT7"/>
<organism evidence="1 2">
    <name type="scientific">Amborella trichopoda</name>
    <dbReference type="NCBI Taxonomy" id="13333"/>
    <lineage>
        <taxon>Eukaryota</taxon>
        <taxon>Viridiplantae</taxon>
        <taxon>Streptophyta</taxon>
        <taxon>Embryophyta</taxon>
        <taxon>Tracheophyta</taxon>
        <taxon>Spermatophyta</taxon>
        <taxon>Magnoliopsida</taxon>
        <taxon>Amborellales</taxon>
        <taxon>Amborellaceae</taxon>
        <taxon>Amborella</taxon>
    </lineage>
</organism>
<evidence type="ECO:0000313" key="1">
    <source>
        <dbReference type="EMBL" id="ERN07725.1"/>
    </source>
</evidence>
<protein>
    <submittedName>
        <fullName evidence="1">Uncharacterized protein</fullName>
    </submittedName>
</protein>
<dbReference type="Proteomes" id="UP000017836">
    <property type="component" value="Unassembled WGS sequence"/>
</dbReference>
<sequence>MGPQLVAALRFTCGKHTRIDERRMRRDGAAGTFIFEPCVHEWREESQREKSGCAEPGPLICAALDVERRWGRGLGRP</sequence>
<keyword evidence="2" id="KW-1185">Reference proteome</keyword>
<name>W1PKT7_AMBTC</name>
<accession>W1PKT7</accession>
<dbReference type="Gramene" id="ERN07725">
    <property type="protein sequence ID" value="ERN07725"/>
    <property type="gene ID" value="AMTR_s00012p00051790"/>
</dbReference>
<dbReference type="EMBL" id="KI393609">
    <property type="protein sequence ID" value="ERN07725.1"/>
    <property type="molecule type" value="Genomic_DNA"/>
</dbReference>
<gene>
    <name evidence="1" type="ORF">AMTR_s00012p00051790</name>
</gene>